<evidence type="ECO:0008006" key="3">
    <source>
        <dbReference type="Google" id="ProtNLM"/>
    </source>
</evidence>
<dbReference type="OrthoDB" id="5386330at2759"/>
<evidence type="ECO:0000313" key="2">
    <source>
        <dbReference type="Proteomes" id="UP000214365"/>
    </source>
</evidence>
<accession>A0A1Q5Q613</accession>
<dbReference type="Proteomes" id="UP000214365">
    <property type="component" value="Unassembled WGS sequence"/>
</dbReference>
<dbReference type="InterPro" id="IPR053157">
    <property type="entry name" value="Sterol_Uptake_Regulator"/>
</dbReference>
<protein>
    <recommendedName>
        <fullName evidence="3">Zn(2)-C6 fungal-type domain-containing protein</fullName>
    </recommendedName>
</protein>
<name>A0A1Q5Q613_TALAT</name>
<dbReference type="PANTHER" id="PTHR47784:SF7">
    <property type="entry name" value="ZN(II)2CYS6 TRANSCRIPTION FACTOR (EUROFUNG)"/>
    <property type="match status" value="1"/>
</dbReference>
<dbReference type="AlphaFoldDB" id="A0A1Q5Q613"/>
<dbReference type="EMBL" id="LFMY01000022">
    <property type="protein sequence ID" value="OKL55306.1"/>
    <property type="molecule type" value="Genomic_DNA"/>
</dbReference>
<dbReference type="STRING" id="1441469.A0A1Q5Q613"/>
<keyword evidence="2" id="KW-1185">Reference proteome</keyword>
<evidence type="ECO:0000313" key="1">
    <source>
        <dbReference type="EMBL" id="OKL55306.1"/>
    </source>
</evidence>
<dbReference type="GeneID" id="31009170"/>
<proteinExistence type="predicted"/>
<organism evidence="1 2">
    <name type="scientific">Talaromyces atroroseus</name>
    <dbReference type="NCBI Taxonomy" id="1441469"/>
    <lineage>
        <taxon>Eukaryota</taxon>
        <taxon>Fungi</taxon>
        <taxon>Dikarya</taxon>
        <taxon>Ascomycota</taxon>
        <taxon>Pezizomycotina</taxon>
        <taxon>Eurotiomycetes</taxon>
        <taxon>Eurotiomycetidae</taxon>
        <taxon>Eurotiales</taxon>
        <taxon>Trichocomaceae</taxon>
        <taxon>Talaromyces</taxon>
        <taxon>Talaromyces sect. Trachyspermi</taxon>
    </lineage>
</organism>
<reference evidence="1 2" key="1">
    <citation type="submission" date="2015-06" db="EMBL/GenBank/DDBJ databases">
        <title>Talaromyces atroroseus IBT 11181 draft genome.</title>
        <authorList>
            <person name="Rasmussen K.B."/>
            <person name="Rasmussen S."/>
            <person name="Petersen B."/>
            <person name="Sicheritz-Ponten T."/>
            <person name="Mortensen U.H."/>
            <person name="Thrane U."/>
        </authorList>
    </citation>
    <scope>NUCLEOTIDE SEQUENCE [LARGE SCALE GENOMIC DNA]</scope>
    <source>
        <strain evidence="1 2">IBT 11181</strain>
    </source>
</reference>
<dbReference type="PANTHER" id="PTHR47784">
    <property type="entry name" value="STEROL UPTAKE CONTROL PROTEIN 2"/>
    <property type="match status" value="1"/>
</dbReference>
<gene>
    <name evidence="1" type="ORF">UA08_09414</name>
</gene>
<dbReference type="GO" id="GO:0001228">
    <property type="term" value="F:DNA-binding transcription activator activity, RNA polymerase II-specific"/>
    <property type="evidence" value="ECO:0007669"/>
    <property type="project" value="TreeGrafter"/>
</dbReference>
<comment type="caution">
    <text evidence="1">The sequence shown here is derived from an EMBL/GenBank/DDBJ whole genome shotgun (WGS) entry which is preliminary data.</text>
</comment>
<dbReference type="RefSeq" id="XP_020115427.1">
    <property type="nucleotide sequence ID" value="XM_020265346.1"/>
</dbReference>
<sequence>MPSLAMAACHCDLQRPVCGHCSRRKEQCRLPNDEPQQSQSYTRFRCRNFNCFQCPIHKSLLNGEELLLYNFVSNVSFTLSDRTDYQTVWSLHVPRDGQDHPHLMHSMLAISALHLAQTTKARDYSDERSYVDLAAHNYHQALSLLIPNVTVVTTGNFDALYASAMLTFLFNIGRLNSSNSARLPYDIAALSELGKGVLAVRLEGAMRHKIKSSQLMREYRPWDSPQPLPDSIDRAIKHIENLVHSLPESRKNKDQYIQATQLLRFTFNALTQNPEQPAMIFMWLVLVDRRFIELLRAKDTMALLILGHYGICAFQIKDKWWAANCGRHIVAAVHDILDDSEAMDMARRCRA</sequence>